<proteinExistence type="predicted"/>
<name>A0A645BMG1_9ZZZZ</name>
<comment type="caution">
    <text evidence="1">The sequence shown here is derived from an EMBL/GenBank/DDBJ whole genome shotgun (WGS) entry which is preliminary data.</text>
</comment>
<dbReference type="AlphaFoldDB" id="A0A645BMG1"/>
<sequence>MVTYQVNLCNEGVGIEVSVLVRQTVDQIAVVQSNPRGIPFHGILACQSENRILFSALIHHSVEDEIYRGVDTDHGWIEQLA</sequence>
<reference evidence="1" key="1">
    <citation type="submission" date="2019-08" db="EMBL/GenBank/DDBJ databases">
        <authorList>
            <person name="Kucharzyk K."/>
            <person name="Murdoch R.W."/>
            <person name="Higgins S."/>
            <person name="Loffler F."/>
        </authorList>
    </citation>
    <scope>NUCLEOTIDE SEQUENCE</scope>
</reference>
<dbReference type="EMBL" id="VSSQ01021006">
    <property type="protein sequence ID" value="MPM66318.1"/>
    <property type="molecule type" value="Genomic_DNA"/>
</dbReference>
<protein>
    <submittedName>
        <fullName evidence="1">Uncharacterized protein</fullName>
    </submittedName>
</protein>
<evidence type="ECO:0000313" key="1">
    <source>
        <dbReference type="EMBL" id="MPM66318.1"/>
    </source>
</evidence>
<gene>
    <name evidence="1" type="ORF">SDC9_113225</name>
</gene>
<accession>A0A645BMG1</accession>
<organism evidence="1">
    <name type="scientific">bioreactor metagenome</name>
    <dbReference type="NCBI Taxonomy" id="1076179"/>
    <lineage>
        <taxon>unclassified sequences</taxon>
        <taxon>metagenomes</taxon>
        <taxon>ecological metagenomes</taxon>
    </lineage>
</organism>